<keyword evidence="2" id="KW-1185">Reference proteome</keyword>
<comment type="caution">
    <text evidence="1">The sequence shown here is derived from an EMBL/GenBank/DDBJ whole genome shotgun (WGS) entry which is preliminary data.</text>
</comment>
<dbReference type="RefSeq" id="WP_166155889.1">
    <property type="nucleotide sequence ID" value="NZ_JAAOIW010000021.1"/>
</dbReference>
<protein>
    <submittedName>
        <fullName evidence="1">Uncharacterized protein</fullName>
    </submittedName>
</protein>
<reference evidence="1" key="1">
    <citation type="submission" date="2020-03" db="EMBL/GenBank/DDBJ databases">
        <title>Draft sequencing of Paenibacilllus sp. S3N08.</title>
        <authorList>
            <person name="Kim D.-U."/>
        </authorList>
    </citation>
    <scope>NUCLEOTIDE SEQUENCE</scope>
    <source>
        <strain evidence="1">S3N08</strain>
    </source>
</reference>
<sequence>MKPWNWIDGILLIPNLTILTRKDMEGLIHHEIDVEHGSVIHPFIKENKLVLADVSRMDSLANSS</sequence>
<evidence type="ECO:0000313" key="1">
    <source>
        <dbReference type="EMBL" id="NHN34635.1"/>
    </source>
</evidence>
<gene>
    <name evidence="1" type="ORF">G9U52_33240</name>
</gene>
<dbReference type="EMBL" id="JAAOIW010000021">
    <property type="protein sequence ID" value="NHN34635.1"/>
    <property type="molecule type" value="Genomic_DNA"/>
</dbReference>
<evidence type="ECO:0000313" key="2">
    <source>
        <dbReference type="Proteomes" id="UP001165962"/>
    </source>
</evidence>
<organism evidence="1 2">
    <name type="scientific">Paenibacillus agricola</name>
    <dbReference type="NCBI Taxonomy" id="2716264"/>
    <lineage>
        <taxon>Bacteria</taxon>
        <taxon>Bacillati</taxon>
        <taxon>Bacillota</taxon>
        <taxon>Bacilli</taxon>
        <taxon>Bacillales</taxon>
        <taxon>Paenibacillaceae</taxon>
        <taxon>Paenibacillus</taxon>
    </lineage>
</organism>
<name>A0ABX0JKZ1_9BACL</name>
<dbReference type="Proteomes" id="UP001165962">
    <property type="component" value="Unassembled WGS sequence"/>
</dbReference>
<proteinExistence type="predicted"/>
<accession>A0ABX0JKZ1</accession>